<comment type="caution">
    <text evidence="4">The sequence shown here is derived from an EMBL/GenBank/DDBJ whole genome shotgun (WGS) entry which is preliminary data.</text>
</comment>
<gene>
    <name evidence="4" type="ORF">HMPREF1705_04488</name>
</gene>
<keyword evidence="1" id="KW-0479">Metal-binding</keyword>
<dbReference type="Pfam" id="PF01546">
    <property type="entry name" value="Peptidase_M20"/>
    <property type="match status" value="1"/>
</dbReference>
<dbReference type="AlphaFoldDB" id="A0A0T5XA15"/>
<dbReference type="Pfam" id="PF07687">
    <property type="entry name" value="M20_dimer"/>
    <property type="match status" value="1"/>
</dbReference>
<protein>
    <submittedName>
        <fullName evidence="4">Peptidase</fullName>
    </submittedName>
</protein>
<evidence type="ECO:0000256" key="1">
    <source>
        <dbReference type="ARBA" id="ARBA00022723"/>
    </source>
</evidence>
<feature type="domain" description="Peptidase M20 dimerisation" evidence="3">
    <location>
        <begin position="175"/>
        <end position="279"/>
    </location>
</feature>
<dbReference type="GO" id="GO:0016787">
    <property type="term" value="F:hydrolase activity"/>
    <property type="evidence" value="ECO:0007669"/>
    <property type="project" value="UniProtKB-KW"/>
</dbReference>
<evidence type="ECO:0000256" key="2">
    <source>
        <dbReference type="ARBA" id="ARBA00022801"/>
    </source>
</evidence>
<dbReference type="Gene3D" id="3.40.630.10">
    <property type="entry name" value="Zn peptidases"/>
    <property type="match status" value="1"/>
</dbReference>
<evidence type="ECO:0000313" key="5">
    <source>
        <dbReference type="Proteomes" id="UP000005273"/>
    </source>
</evidence>
<dbReference type="InterPro" id="IPR036264">
    <property type="entry name" value="Bact_exopeptidase_dim_dom"/>
</dbReference>
<dbReference type="InterPro" id="IPR050072">
    <property type="entry name" value="Peptidase_M20A"/>
</dbReference>
<keyword evidence="5" id="KW-1185">Reference proteome</keyword>
<dbReference type="SUPFAM" id="SSF53187">
    <property type="entry name" value="Zn-dependent exopeptidases"/>
    <property type="match status" value="1"/>
</dbReference>
<dbReference type="NCBIfam" id="NF009555">
    <property type="entry name" value="PRK13004.1"/>
    <property type="match status" value="1"/>
</dbReference>
<dbReference type="PANTHER" id="PTHR43808">
    <property type="entry name" value="ACETYLORNITHINE DEACETYLASE"/>
    <property type="match status" value="1"/>
</dbReference>
<dbReference type="STRING" id="592015.HMPREF1705_04488"/>
<dbReference type="Gene3D" id="3.30.70.360">
    <property type="match status" value="1"/>
</dbReference>
<dbReference type="Proteomes" id="UP000005273">
    <property type="component" value="Unassembled WGS sequence"/>
</dbReference>
<accession>A0A0T5XA15</accession>
<dbReference type="InterPro" id="IPR002933">
    <property type="entry name" value="Peptidase_M20"/>
</dbReference>
<keyword evidence="2" id="KW-0378">Hydrolase</keyword>
<name>A0A0T5XA15_9BACT</name>
<dbReference type="SUPFAM" id="SSF55031">
    <property type="entry name" value="Bacterial exopeptidase dimerisation domain"/>
    <property type="match status" value="1"/>
</dbReference>
<dbReference type="GO" id="GO:0046872">
    <property type="term" value="F:metal ion binding"/>
    <property type="evidence" value="ECO:0007669"/>
    <property type="project" value="UniProtKB-KW"/>
</dbReference>
<evidence type="ECO:0000259" key="3">
    <source>
        <dbReference type="Pfam" id="PF07687"/>
    </source>
</evidence>
<dbReference type="EMBL" id="ACJX03000001">
    <property type="protein sequence ID" value="KRT35224.1"/>
    <property type="molecule type" value="Genomic_DNA"/>
</dbReference>
<dbReference type="InterPro" id="IPR011650">
    <property type="entry name" value="Peptidase_M20_dimer"/>
</dbReference>
<sequence length="403" mass="44642">MLFINSELKDQIITSCQELIRRPSLSGNEKEVAQYIAKTMERLGFDNVESDKFGNIIGTIILGKGGSSILFDGHMDHVDVSDPSKWKYDPYGGKIENNRIYGRGATDMKGNIAAMMHAASYIKNNLRNHIDGIIYIACVVHEECFEGVASQEVAKNYKPDFVVIGEPSGLTLKRGQRGRAELVLETYGKTAHSSNPEIGLNAIKKMAALIVEIEKSFIPKKHDFLGKGILEITDIISSPYPGASVVPDLCRATYDRRLLPNEAEEEILDQIENIINMLHVKDPSLTAKVYLSEGSARCYTGATIKAKRFAPAWIYDEHHTFVQAAHTGLLSVGQKPTISHYAFCTNGSYYAGKAKIPTVGYGGSHEHLAHVTDEYIEIEHLLLACEGYIGITRSFFKKIAKNK</sequence>
<evidence type="ECO:0000313" key="4">
    <source>
        <dbReference type="EMBL" id="KRT35224.1"/>
    </source>
</evidence>
<proteinExistence type="predicted"/>
<organism evidence="4 5">
    <name type="scientific">Acetomicrobium hydrogeniformans ATCC BAA-1850</name>
    <dbReference type="NCBI Taxonomy" id="592015"/>
    <lineage>
        <taxon>Bacteria</taxon>
        <taxon>Thermotogati</taxon>
        <taxon>Synergistota</taxon>
        <taxon>Synergistia</taxon>
        <taxon>Synergistales</taxon>
        <taxon>Acetomicrobiaceae</taxon>
        <taxon>Acetomicrobium</taxon>
    </lineage>
</organism>
<reference evidence="5" key="1">
    <citation type="submission" date="2012-09" db="EMBL/GenBank/DDBJ databases">
        <authorList>
            <person name="Weinstock G."/>
            <person name="Sodergren E."/>
            <person name="Clifton S."/>
            <person name="Fulton L."/>
            <person name="Fulton B."/>
            <person name="Courtney L."/>
            <person name="Fronick C."/>
            <person name="Harrison M."/>
            <person name="Strong C."/>
            <person name="Farmer C."/>
            <person name="Delehaunty K."/>
            <person name="Markovic C."/>
            <person name="Hall O."/>
            <person name="Minx P."/>
            <person name="Tomlinson C."/>
            <person name="Mitreva M."/>
            <person name="Nelson J."/>
            <person name="Hou S."/>
            <person name="Wollam A."/>
            <person name="Pepin K.H."/>
            <person name="Johnson M."/>
            <person name="Bhonagiri V."/>
            <person name="Nash W.E."/>
            <person name="Suruliraj S."/>
            <person name="Warren W."/>
            <person name="Chinwalla A."/>
            <person name="Mardis E.R."/>
            <person name="Wilson R.K."/>
        </authorList>
    </citation>
    <scope>NUCLEOTIDE SEQUENCE [LARGE SCALE GENOMIC DNA]</scope>
    <source>
        <strain evidence="5">OS1</strain>
    </source>
</reference>